<evidence type="ECO:0000313" key="2">
    <source>
        <dbReference type="Proteomes" id="UP000193144"/>
    </source>
</evidence>
<dbReference type="EMBL" id="MCFA01000054">
    <property type="protein sequence ID" value="ORY12100.1"/>
    <property type="molecule type" value="Genomic_DNA"/>
</dbReference>
<comment type="caution">
    <text evidence="1">The sequence shown here is derived from an EMBL/GenBank/DDBJ whole genome shotgun (WGS) entry which is preliminary data.</text>
</comment>
<reference evidence="1 2" key="1">
    <citation type="submission" date="2016-07" db="EMBL/GenBank/DDBJ databases">
        <title>Pervasive Adenine N6-methylation of Active Genes in Fungi.</title>
        <authorList>
            <consortium name="DOE Joint Genome Institute"/>
            <person name="Mondo S.J."/>
            <person name="Dannebaum R.O."/>
            <person name="Kuo R.C."/>
            <person name="Labutti K."/>
            <person name="Haridas S."/>
            <person name="Kuo A."/>
            <person name="Salamov A."/>
            <person name="Ahrendt S.R."/>
            <person name="Lipzen A."/>
            <person name="Sullivan W."/>
            <person name="Andreopoulos W.B."/>
            <person name="Clum A."/>
            <person name="Lindquist E."/>
            <person name="Daum C."/>
            <person name="Ramamoorthy G.K."/>
            <person name="Gryganskyi A."/>
            <person name="Culley D."/>
            <person name="Magnuson J.K."/>
            <person name="James T.Y."/>
            <person name="O'Malley M.A."/>
            <person name="Stajich J.E."/>
            <person name="Spatafora J.W."/>
            <person name="Visel A."/>
            <person name="Grigoriev I.V."/>
        </authorList>
    </citation>
    <scope>NUCLEOTIDE SEQUENCE [LARGE SCALE GENOMIC DNA]</scope>
    <source>
        <strain evidence="1 2">CBS 115471</strain>
    </source>
</reference>
<protein>
    <submittedName>
        <fullName evidence="1">Uncharacterized protein</fullName>
    </submittedName>
</protein>
<evidence type="ECO:0000313" key="1">
    <source>
        <dbReference type="EMBL" id="ORY12100.1"/>
    </source>
</evidence>
<gene>
    <name evidence="1" type="ORF">BCR34DRAFT_600855</name>
</gene>
<dbReference type="AlphaFoldDB" id="A0A1Y1ZPC9"/>
<name>A0A1Y1ZPC9_9PLEO</name>
<dbReference type="Proteomes" id="UP000193144">
    <property type="component" value="Unassembled WGS sequence"/>
</dbReference>
<organism evidence="1 2">
    <name type="scientific">Clohesyomyces aquaticus</name>
    <dbReference type="NCBI Taxonomy" id="1231657"/>
    <lineage>
        <taxon>Eukaryota</taxon>
        <taxon>Fungi</taxon>
        <taxon>Dikarya</taxon>
        <taxon>Ascomycota</taxon>
        <taxon>Pezizomycotina</taxon>
        <taxon>Dothideomycetes</taxon>
        <taxon>Pleosporomycetidae</taxon>
        <taxon>Pleosporales</taxon>
        <taxon>Lindgomycetaceae</taxon>
        <taxon>Clohesyomyces</taxon>
    </lineage>
</organism>
<proteinExistence type="predicted"/>
<sequence length="300" mass="34095">MAAHYPNPYQTLDASSPAMNAMDPMDPYRGYYSGLLPGYSCMRDQNLGLLSGKHESFGFRRDTLVKSRGYTWHLHSGKISQNMRRLWKLLRTGPRGTRSNALINTGDNVRVLNFDDIHPLILDVIFEFEYTNTFWYALRNLREGTSPEVTQTRYSGPPLYCIDRPTQESTNIPVFSNECEVGVSLYAAALRLEYDLLPVIAEHIFHRGLSSISKRGTAKDMEGVLLKLYLMLPPNRLGAMKMYIENGKRNALAVLLKFTQCTDTLAHDFEWLTNVAPDFGEDLAKAIDHYQCLGRKLITS</sequence>
<accession>A0A1Y1ZPC9</accession>
<keyword evidence="2" id="KW-1185">Reference proteome</keyword>